<accession>A0AAD9PJJ8</accession>
<dbReference type="Proteomes" id="UP001214638">
    <property type="component" value="Unassembled WGS sequence"/>
</dbReference>
<dbReference type="EMBL" id="JALLKP010000003">
    <property type="protein sequence ID" value="KAK2195855.1"/>
    <property type="molecule type" value="Genomic_DNA"/>
</dbReference>
<protein>
    <submittedName>
        <fullName evidence="1">Uncharacterized protein</fullName>
    </submittedName>
</protein>
<name>A0AAD9PJJ8_9APIC</name>
<reference evidence="1" key="1">
    <citation type="journal article" date="2023" name="Nat. Microbiol.">
        <title>Babesia duncani multi-omics identifies virulence factors and drug targets.</title>
        <authorList>
            <person name="Singh P."/>
            <person name="Lonardi S."/>
            <person name="Liang Q."/>
            <person name="Vydyam P."/>
            <person name="Khabirova E."/>
            <person name="Fang T."/>
            <person name="Gihaz S."/>
            <person name="Thekkiniath J."/>
            <person name="Munshi M."/>
            <person name="Abel S."/>
            <person name="Ciampossin L."/>
            <person name="Batugedara G."/>
            <person name="Gupta M."/>
            <person name="Lu X.M."/>
            <person name="Lenz T."/>
            <person name="Chakravarty S."/>
            <person name="Cornillot E."/>
            <person name="Hu Y."/>
            <person name="Ma W."/>
            <person name="Gonzalez L.M."/>
            <person name="Sanchez S."/>
            <person name="Estrada K."/>
            <person name="Sanchez-Flores A."/>
            <person name="Montero E."/>
            <person name="Harb O.S."/>
            <person name="Le Roch K.G."/>
            <person name="Mamoun C.B."/>
        </authorList>
    </citation>
    <scope>NUCLEOTIDE SEQUENCE</scope>
    <source>
        <strain evidence="1">WA1</strain>
    </source>
</reference>
<dbReference type="KEGG" id="bdw:94336751"/>
<evidence type="ECO:0000313" key="2">
    <source>
        <dbReference type="Proteomes" id="UP001214638"/>
    </source>
</evidence>
<organism evidence="1 2">
    <name type="scientific">Babesia duncani</name>
    <dbReference type="NCBI Taxonomy" id="323732"/>
    <lineage>
        <taxon>Eukaryota</taxon>
        <taxon>Sar</taxon>
        <taxon>Alveolata</taxon>
        <taxon>Apicomplexa</taxon>
        <taxon>Aconoidasida</taxon>
        <taxon>Piroplasmida</taxon>
        <taxon>Babesiidae</taxon>
        <taxon>Babesia</taxon>
    </lineage>
</organism>
<proteinExistence type="predicted"/>
<sequence length="316" mass="35953">MTDKHSTLSKLVNATNILFHMMGIQAYAMVLPMDTKTASKNKKKILAKILNNNNDIKVKENIDEAIEDVGPNSPVYNVKSFIDRLDSDHITAVMILLAKKQDPSLGVVPMAGGIIEVFDDHERCIQAMWANTKMDESIDVNILMKGLVLRLYAHAYQIVLPNAKRVSHSSRLVSVYQVMGQTFPKDAYEFMVNEMKLSKHFESYSYSSSHSDSDKVPCKCTKTQQAQNGHLFYGISETRFNSLYFSCYERLIFEAIAKHTSILDMYSPELTDEQKQYHVSKAVASIERKLRDNASKVEYTNKRQKISTHPLLSMTH</sequence>
<dbReference type="GeneID" id="94336751"/>
<comment type="caution">
    <text evidence="1">The sequence shown here is derived from an EMBL/GenBank/DDBJ whole genome shotgun (WGS) entry which is preliminary data.</text>
</comment>
<keyword evidence="2" id="KW-1185">Reference proteome</keyword>
<gene>
    <name evidence="1" type="ORF">BdWA1_002453</name>
</gene>
<dbReference type="RefSeq" id="XP_067802698.1">
    <property type="nucleotide sequence ID" value="XM_067947476.1"/>
</dbReference>
<dbReference type="AlphaFoldDB" id="A0AAD9PJJ8"/>
<evidence type="ECO:0000313" key="1">
    <source>
        <dbReference type="EMBL" id="KAK2195855.1"/>
    </source>
</evidence>